<dbReference type="EMBL" id="LFWA01000011">
    <property type="protein sequence ID" value="KTW28690.1"/>
    <property type="molecule type" value="Genomic_DNA"/>
</dbReference>
<dbReference type="AlphaFoldDB" id="A0A0W4ZJZ6"/>
<organism evidence="1 2">
    <name type="scientific">Pneumocystis jirovecii (strain RU7)</name>
    <name type="common">Human pneumocystis pneumonia agent</name>
    <dbReference type="NCBI Taxonomy" id="1408657"/>
    <lineage>
        <taxon>Eukaryota</taxon>
        <taxon>Fungi</taxon>
        <taxon>Dikarya</taxon>
        <taxon>Ascomycota</taxon>
        <taxon>Taphrinomycotina</taxon>
        <taxon>Pneumocystomycetes</taxon>
        <taxon>Pneumocystaceae</taxon>
        <taxon>Pneumocystis</taxon>
    </lineage>
</organism>
<dbReference type="GeneID" id="28941058"/>
<dbReference type="InterPro" id="IPR024368">
    <property type="entry name" value="Ecl1/2/3"/>
</dbReference>
<accession>A0A0W4ZJZ6</accession>
<gene>
    <name evidence="1" type="ORF">T551_02540</name>
</gene>
<dbReference type="Proteomes" id="UP000053447">
    <property type="component" value="Unassembled WGS sequence"/>
</dbReference>
<dbReference type="Pfam" id="PF12855">
    <property type="entry name" value="Ecl1"/>
    <property type="match status" value="1"/>
</dbReference>
<dbReference type="VEuPathDB" id="FungiDB:T551_02540"/>
<keyword evidence="2" id="KW-1185">Reference proteome</keyword>
<comment type="caution">
    <text evidence="1">The sequence shown here is derived from an EMBL/GenBank/DDBJ whole genome shotgun (WGS) entry which is preliminary data.</text>
</comment>
<dbReference type="OrthoDB" id="3599883at2759"/>
<dbReference type="RefSeq" id="XP_018229025.1">
    <property type="nucleotide sequence ID" value="XM_018374803.1"/>
</dbReference>
<proteinExistence type="predicted"/>
<protein>
    <submittedName>
        <fullName evidence="1">Uncharacterized protein</fullName>
    </submittedName>
</protein>
<name>A0A0W4ZJZ6_PNEJ7</name>
<evidence type="ECO:0000313" key="1">
    <source>
        <dbReference type="EMBL" id="KTW28690.1"/>
    </source>
</evidence>
<reference evidence="2" key="1">
    <citation type="journal article" date="2016" name="Nat. Commun.">
        <title>Genome analysis of three Pneumocystis species reveals adaptation mechanisms to life exclusively in mammalian hosts.</title>
        <authorList>
            <person name="Ma L."/>
            <person name="Chen Z."/>
            <person name="Huang D.W."/>
            <person name="Kutty G."/>
            <person name="Ishihara M."/>
            <person name="Wang H."/>
            <person name="Abouelleil A."/>
            <person name="Bishop L."/>
            <person name="Davey E."/>
            <person name="Deng R."/>
            <person name="Deng X."/>
            <person name="Fan L."/>
            <person name="Fantoni G."/>
            <person name="Fitzgerald M."/>
            <person name="Gogineni E."/>
            <person name="Goldberg J.M."/>
            <person name="Handley G."/>
            <person name="Hu X."/>
            <person name="Huber C."/>
            <person name="Jiao X."/>
            <person name="Jones K."/>
            <person name="Levin J.Z."/>
            <person name="Liu Y."/>
            <person name="Macdonald P."/>
            <person name="Melnikov A."/>
            <person name="Raley C."/>
            <person name="Sassi M."/>
            <person name="Sherman B.T."/>
            <person name="Song X."/>
            <person name="Sykes S."/>
            <person name="Tran B."/>
            <person name="Walsh L."/>
            <person name="Xia Y."/>
            <person name="Yang J."/>
            <person name="Young S."/>
            <person name="Zeng Q."/>
            <person name="Zheng X."/>
            <person name="Stephens R."/>
            <person name="Nusbaum C."/>
            <person name="Birren B.W."/>
            <person name="Azadi P."/>
            <person name="Lempicki R.A."/>
            <person name="Cuomo C.A."/>
            <person name="Kovacs J.A."/>
        </authorList>
    </citation>
    <scope>NUCLEOTIDE SEQUENCE [LARGE SCALE GENOMIC DNA]</scope>
    <source>
        <strain evidence="2">RU7</strain>
    </source>
</reference>
<evidence type="ECO:0000313" key="2">
    <source>
        <dbReference type="Proteomes" id="UP000053447"/>
    </source>
</evidence>
<sequence>MGSYMDSFFLQYWYVVFLLKNTIFWSISDGKYKYSTVCDRQIKNPYSSLLYCSNECRMKDAQSDSRDFSVSSKNSSFLSTVYKTSSYTTVIHFYPSNLLHRSMFSPSSSFVKRAFSVCESEDTNECEFPCKFTSLTTPVSLTSHKSNGNRSSSPIYHTDSFSSLSIRSVELVTPVISTIKTQDMENKLGTHRTELTYPTKLAGSIYNTDGPGTGIRKLFYFANSPC</sequence>